<proteinExistence type="predicted"/>
<dbReference type="Gene3D" id="1.10.10.60">
    <property type="entry name" value="Homeodomain-like"/>
    <property type="match status" value="1"/>
</dbReference>
<dbReference type="InterPro" id="IPR009057">
    <property type="entry name" value="Homeodomain-like_sf"/>
</dbReference>
<dbReference type="Proteomes" id="UP001500101">
    <property type="component" value="Unassembled WGS sequence"/>
</dbReference>
<dbReference type="PROSITE" id="PS01124">
    <property type="entry name" value="HTH_ARAC_FAMILY_2"/>
    <property type="match status" value="1"/>
</dbReference>
<name>A0ABP7YES1_9SPHI</name>
<evidence type="ECO:0000259" key="4">
    <source>
        <dbReference type="PROSITE" id="PS01124"/>
    </source>
</evidence>
<gene>
    <name evidence="5" type="ORF">GCM10022216_08850</name>
</gene>
<keyword evidence="2" id="KW-0238">DNA-binding</keyword>
<evidence type="ECO:0000256" key="2">
    <source>
        <dbReference type="ARBA" id="ARBA00023125"/>
    </source>
</evidence>
<sequence length="172" mass="19742">MVVQNELDKLGLDAKNVKLGEVTLTKEITPTEKEALVKTLEPLGFEVIDDKKGRIIEKIKNIIIDLVHHQDSDVKTNLSDVLSDKLHHDYNYLSNLFSEVEGTTIEKYFIAQKVEKVKELLVYDELSLSEIAMRLNYSSVAYLSNQFKKVTGLTPSYFKQVREDKRKPLDKV</sequence>
<feature type="domain" description="HTH araC/xylS-type" evidence="4">
    <location>
        <begin position="57"/>
        <end position="161"/>
    </location>
</feature>
<keyword evidence="1" id="KW-0805">Transcription regulation</keyword>
<evidence type="ECO:0000256" key="1">
    <source>
        <dbReference type="ARBA" id="ARBA00023015"/>
    </source>
</evidence>
<protein>
    <recommendedName>
        <fullName evidence="4">HTH araC/xylS-type domain-containing protein</fullName>
    </recommendedName>
</protein>
<dbReference type="EMBL" id="BAAAZI010000005">
    <property type="protein sequence ID" value="GAA4135156.1"/>
    <property type="molecule type" value="Genomic_DNA"/>
</dbReference>
<keyword evidence="6" id="KW-1185">Reference proteome</keyword>
<evidence type="ECO:0000256" key="3">
    <source>
        <dbReference type="ARBA" id="ARBA00023163"/>
    </source>
</evidence>
<reference evidence="6" key="1">
    <citation type="journal article" date="2019" name="Int. J. Syst. Evol. Microbiol.">
        <title>The Global Catalogue of Microorganisms (GCM) 10K type strain sequencing project: providing services to taxonomists for standard genome sequencing and annotation.</title>
        <authorList>
            <consortium name="The Broad Institute Genomics Platform"/>
            <consortium name="The Broad Institute Genome Sequencing Center for Infectious Disease"/>
            <person name="Wu L."/>
            <person name="Ma J."/>
        </authorList>
    </citation>
    <scope>NUCLEOTIDE SEQUENCE [LARGE SCALE GENOMIC DNA]</scope>
    <source>
        <strain evidence="6">JCM 16704</strain>
    </source>
</reference>
<dbReference type="PROSITE" id="PS00041">
    <property type="entry name" value="HTH_ARAC_FAMILY_1"/>
    <property type="match status" value="1"/>
</dbReference>
<dbReference type="InterPro" id="IPR018060">
    <property type="entry name" value="HTH_AraC"/>
</dbReference>
<accession>A0ABP7YES1</accession>
<comment type="caution">
    <text evidence="5">The sequence shown here is derived from an EMBL/GenBank/DDBJ whole genome shotgun (WGS) entry which is preliminary data.</text>
</comment>
<dbReference type="InterPro" id="IPR018062">
    <property type="entry name" value="HTH_AraC-typ_CS"/>
</dbReference>
<dbReference type="PANTHER" id="PTHR43280">
    <property type="entry name" value="ARAC-FAMILY TRANSCRIPTIONAL REGULATOR"/>
    <property type="match status" value="1"/>
</dbReference>
<dbReference type="Pfam" id="PF12833">
    <property type="entry name" value="HTH_18"/>
    <property type="match status" value="1"/>
</dbReference>
<evidence type="ECO:0000313" key="5">
    <source>
        <dbReference type="EMBL" id="GAA4135156.1"/>
    </source>
</evidence>
<dbReference type="SUPFAM" id="SSF46689">
    <property type="entry name" value="Homeodomain-like"/>
    <property type="match status" value="1"/>
</dbReference>
<dbReference type="SMART" id="SM00342">
    <property type="entry name" value="HTH_ARAC"/>
    <property type="match status" value="1"/>
</dbReference>
<organism evidence="5 6">
    <name type="scientific">Sphingobacterium kyonggiense</name>
    <dbReference type="NCBI Taxonomy" id="714075"/>
    <lineage>
        <taxon>Bacteria</taxon>
        <taxon>Pseudomonadati</taxon>
        <taxon>Bacteroidota</taxon>
        <taxon>Sphingobacteriia</taxon>
        <taxon>Sphingobacteriales</taxon>
        <taxon>Sphingobacteriaceae</taxon>
        <taxon>Sphingobacterium</taxon>
    </lineage>
</organism>
<dbReference type="PANTHER" id="PTHR43280:SF28">
    <property type="entry name" value="HTH-TYPE TRANSCRIPTIONAL ACTIVATOR RHAS"/>
    <property type="match status" value="1"/>
</dbReference>
<evidence type="ECO:0000313" key="6">
    <source>
        <dbReference type="Proteomes" id="UP001500101"/>
    </source>
</evidence>
<keyword evidence="3" id="KW-0804">Transcription</keyword>